<evidence type="ECO:0000313" key="3">
    <source>
        <dbReference type="Proteomes" id="UP000501780"/>
    </source>
</evidence>
<keyword evidence="3" id="KW-1185">Reference proteome</keyword>
<dbReference type="Proteomes" id="UP000501780">
    <property type="component" value="Chromosome"/>
</dbReference>
<dbReference type="InterPro" id="IPR051922">
    <property type="entry name" value="Bact_Sporulation_Assoc"/>
</dbReference>
<dbReference type="InterPro" id="IPR013486">
    <property type="entry name" value="SpoIID/LytB"/>
</dbReference>
<dbReference type="GO" id="GO:0030288">
    <property type="term" value="C:outer membrane-bounded periplasmic space"/>
    <property type="evidence" value="ECO:0007669"/>
    <property type="project" value="TreeGrafter"/>
</dbReference>
<feature type="domain" description="Sporulation stage II protein D amidase enhancer LytB N-terminal" evidence="1">
    <location>
        <begin position="119"/>
        <end position="242"/>
    </location>
</feature>
<dbReference type="AlphaFoldDB" id="A0A6H0KN18"/>
<protein>
    <submittedName>
        <fullName evidence="2">SpoIID/LytB domain-containing protein</fullName>
    </submittedName>
</protein>
<organism evidence="2 3">
    <name type="scientific">Bacteroides faecium</name>
    <dbReference type="NCBI Taxonomy" id="2715212"/>
    <lineage>
        <taxon>Bacteria</taxon>
        <taxon>Pseudomonadati</taxon>
        <taxon>Bacteroidota</taxon>
        <taxon>Bacteroidia</taxon>
        <taxon>Bacteroidales</taxon>
        <taxon>Bacteroidaceae</taxon>
        <taxon>Bacteroides</taxon>
    </lineage>
</organism>
<dbReference type="GO" id="GO:0030435">
    <property type="term" value="P:sporulation resulting in formation of a cellular spore"/>
    <property type="evidence" value="ECO:0007669"/>
    <property type="project" value="InterPro"/>
</dbReference>
<dbReference type="RefSeq" id="WP_167961598.1">
    <property type="nucleotide sequence ID" value="NZ_CP050831.1"/>
</dbReference>
<evidence type="ECO:0000313" key="2">
    <source>
        <dbReference type="EMBL" id="QIU93968.1"/>
    </source>
</evidence>
<dbReference type="NCBIfam" id="TIGR02669">
    <property type="entry name" value="SpoIID_LytB"/>
    <property type="match status" value="1"/>
</dbReference>
<accession>A0A6H0KN18</accession>
<dbReference type="KEGG" id="bfc:BacF7301_07335"/>
<gene>
    <name evidence="2" type="ORF">BacF7301_07335</name>
</gene>
<dbReference type="PANTHER" id="PTHR30032:SF4">
    <property type="entry name" value="AMIDASE ENHANCER"/>
    <property type="match status" value="1"/>
</dbReference>
<proteinExistence type="predicted"/>
<reference evidence="2 3" key="1">
    <citation type="submission" date="2020-03" db="EMBL/GenBank/DDBJ databases">
        <title>Genomic analysis of Bacteroides faecium CBA7301.</title>
        <authorList>
            <person name="Kim J."/>
            <person name="Roh S.W."/>
        </authorList>
    </citation>
    <scope>NUCLEOTIDE SEQUENCE [LARGE SCALE GENOMIC DNA]</scope>
    <source>
        <strain evidence="2 3">CBA7301</strain>
    </source>
</reference>
<dbReference type="PANTHER" id="PTHR30032">
    <property type="entry name" value="N-ACETYLMURAMOYL-L-ALANINE AMIDASE-RELATED"/>
    <property type="match status" value="1"/>
</dbReference>
<dbReference type="EMBL" id="CP050831">
    <property type="protein sequence ID" value="QIU93968.1"/>
    <property type="molecule type" value="Genomic_DNA"/>
</dbReference>
<evidence type="ECO:0000259" key="1">
    <source>
        <dbReference type="Pfam" id="PF08486"/>
    </source>
</evidence>
<sequence length="467" mass="53177">MTEPQIAVGILSGKEINFSFPSFPGKFISSDGMAISGIQQAVYRNGKVCWQEKEYDELSFSPQQDITFQQDIIPQQDITPQQDTSSFFELQDVTIGINFHWERKEVQRFKGELKIIVEDDKLTAINIISIEDYLTSVISSEMSATASLELLKAHAVISRSWLLNKLKIENEKLKNKMQPDSAAISQFSILNSQFIKWYDHEAHKNFDVCADDHCQRYQGITRASTPQAVEAVSATRGEVLMYEGKICDARFSKCCGGAFEEFQNCWENVRHPYLIGQRDSQTANKLPDLTVEAEADKWIRTSPVAFCNTQDKKILSQVLNNYDQETADFYRWKVSYSQEELSELIHKRSGIDFGKIIDLIPVERGTSGRIVRLKIVGTLRTLTIGKELEIRRTLSTSHLYSSAFVVDKEYKEEEQEIPSRFILTGAGWGHGVGLCQIGAAVMGEQGYKYEEILSHYYPGSMIERQYK</sequence>
<name>A0A6H0KN18_9BACE</name>
<dbReference type="InterPro" id="IPR013693">
    <property type="entry name" value="SpoIID/LytB_N"/>
</dbReference>
<dbReference type="Pfam" id="PF08486">
    <property type="entry name" value="SpoIID"/>
    <property type="match status" value="1"/>
</dbReference>